<sequence>MKELRFTRRKERKCAECGSDSIPYLCKGCKGRRDAAKEKRTKDRLQRKLCISCGKNKIMKGNDKSTCKTCSSIYPNLPIRKLRTWSIENDNLYELMMKKPCTTKELSQIVGVSARNVDRWLFEGASPKKENALKVAEFFGKTIEEVFSRYV</sequence>
<evidence type="ECO:0000259" key="1">
    <source>
        <dbReference type="PROSITE" id="PS50943"/>
    </source>
</evidence>
<dbReference type="SMART" id="SM00530">
    <property type="entry name" value="HTH_XRE"/>
    <property type="match status" value="1"/>
</dbReference>
<reference evidence="2 3" key="1">
    <citation type="submission" date="2019-07" db="EMBL/GenBank/DDBJ databases">
        <authorList>
            <person name="Kim J."/>
        </authorList>
    </citation>
    <scope>NUCLEOTIDE SEQUENCE [LARGE SCALE GENOMIC DNA]</scope>
    <source>
        <strain evidence="2 3">N4</strain>
    </source>
</reference>
<organism evidence="2 3">
    <name type="scientific">Paenibacillus agilis</name>
    <dbReference type="NCBI Taxonomy" id="3020863"/>
    <lineage>
        <taxon>Bacteria</taxon>
        <taxon>Bacillati</taxon>
        <taxon>Bacillota</taxon>
        <taxon>Bacilli</taxon>
        <taxon>Bacillales</taxon>
        <taxon>Paenibacillaceae</taxon>
        <taxon>Paenibacillus</taxon>
    </lineage>
</organism>
<dbReference type="GO" id="GO:0003677">
    <property type="term" value="F:DNA binding"/>
    <property type="evidence" value="ECO:0007669"/>
    <property type="project" value="InterPro"/>
</dbReference>
<evidence type="ECO:0000313" key="3">
    <source>
        <dbReference type="Proteomes" id="UP000318102"/>
    </source>
</evidence>
<dbReference type="PROSITE" id="PS50943">
    <property type="entry name" value="HTH_CROC1"/>
    <property type="match status" value="1"/>
</dbReference>
<feature type="domain" description="HTH cro/C1-type" evidence="1">
    <location>
        <begin position="92"/>
        <end position="146"/>
    </location>
</feature>
<dbReference type="InterPro" id="IPR001387">
    <property type="entry name" value="Cro/C1-type_HTH"/>
</dbReference>
<keyword evidence="3" id="KW-1185">Reference proteome</keyword>
<dbReference type="EMBL" id="VNJK01000007">
    <property type="protein sequence ID" value="TVX85590.1"/>
    <property type="molecule type" value="Genomic_DNA"/>
</dbReference>
<proteinExistence type="predicted"/>
<gene>
    <name evidence="2" type="ORF">FPZ44_24860</name>
</gene>
<dbReference type="SUPFAM" id="SSF47413">
    <property type="entry name" value="lambda repressor-like DNA-binding domains"/>
    <property type="match status" value="1"/>
</dbReference>
<dbReference type="Proteomes" id="UP000318102">
    <property type="component" value="Unassembled WGS sequence"/>
</dbReference>
<dbReference type="InterPro" id="IPR010982">
    <property type="entry name" value="Lambda_DNA-bd_dom_sf"/>
</dbReference>
<accession>A0A559IDJ0</accession>
<name>A0A559IDJ0_9BACL</name>
<comment type="caution">
    <text evidence="2">The sequence shown here is derived from an EMBL/GenBank/DDBJ whole genome shotgun (WGS) entry which is preliminary data.</text>
</comment>
<dbReference type="CDD" id="cd00093">
    <property type="entry name" value="HTH_XRE"/>
    <property type="match status" value="1"/>
</dbReference>
<dbReference type="AlphaFoldDB" id="A0A559IDJ0"/>
<evidence type="ECO:0000313" key="2">
    <source>
        <dbReference type="EMBL" id="TVX85590.1"/>
    </source>
</evidence>
<dbReference type="Gene3D" id="1.10.260.40">
    <property type="entry name" value="lambda repressor-like DNA-binding domains"/>
    <property type="match status" value="1"/>
</dbReference>
<dbReference type="OrthoDB" id="2601850at2"/>
<dbReference type="RefSeq" id="WP_144995107.1">
    <property type="nucleotide sequence ID" value="NZ_VNJK01000007.1"/>
</dbReference>
<protein>
    <submittedName>
        <fullName evidence="2">Helix-turn-helix transcriptional regulator</fullName>
    </submittedName>
</protein>